<evidence type="ECO:0000313" key="2">
    <source>
        <dbReference type="Proteomes" id="UP000292927"/>
    </source>
</evidence>
<evidence type="ECO:0000313" key="1">
    <source>
        <dbReference type="EMBL" id="RZT02627.1"/>
    </source>
</evidence>
<dbReference type="EMBL" id="SGXF01000001">
    <property type="protein sequence ID" value="RZT02627.1"/>
    <property type="molecule type" value="Genomic_DNA"/>
</dbReference>
<name>A0A4V2F894_9FIRM</name>
<dbReference type="AlphaFoldDB" id="A0A4V2F894"/>
<accession>A0A4V2F894</accession>
<dbReference type="Proteomes" id="UP000292927">
    <property type="component" value="Unassembled WGS sequence"/>
</dbReference>
<organism evidence="1 2">
    <name type="scientific">Cuneatibacter caecimuris</name>
    <dbReference type="NCBI Taxonomy" id="1796618"/>
    <lineage>
        <taxon>Bacteria</taxon>
        <taxon>Bacillati</taxon>
        <taxon>Bacillota</taxon>
        <taxon>Clostridia</taxon>
        <taxon>Lachnospirales</taxon>
        <taxon>Lachnospiraceae</taxon>
        <taxon>Cuneatibacter</taxon>
    </lineage>
</organism>
<keyword evidence="2" id="KW-1185">Reference proteome</keyword>
<sequence length="178" mass="20251">MKGFKRENPLFSLCGLNCGLCSMHLGGHCGGCGFGNQSCPIARCSLEHGSIEYCFQCGEYPCERYEYIDEYDSFITHQKRKADLHKAQQCGIEKYNVEQKKKAEILDHLLDQYNDGRKKTLFCLAVNLLESDELEAIVKRADSETSEMPRKEKAAFVSALLQQHASENGFELKLKKRK</sequence>
<proteinExistence type="predicted"/>
<gene>
    <name evidence="1" type="ORF">EV209_0748</name>
</gene>
<dbReference type="OrthoDB" id="5419848at2"/>
<reference evidence="1 2" key="1">
    <citation type="submission" date="2019-02" db="EMBL/GenBank/DDBJ databases">
        <title>Genomic Encyclopedia of Type Strains, Phase IV (KMG-IV): sequencing the most valuable type-strain genomes for metagenomic binning, comparative biology and taxonomic classification.</title>
        <authorList>
            <person name="Goeker M."/>
        </authorList>
    </citation>
    <scope>NUCLEOTIDE SEQUENCE [LARGE SCALE GENOMIC DNA]</scope>
    <source>
        <strain evidence="1 2">DSM 29486</strain>
    </source>
</reference>
<protein>
    <recommendedName>
        <fullName evidence="3">DUF3795 domain-containing protein</fullName>
    </recommendedName>
</protein>
<evidence type="ECO:0008006" key="3">
    <source>
        <dbReference type="Google" id="ProtNLM"/>
    </source>
</evidence>
<comment type="caution">
    <text evidence="1">The sequence shown here is derived from an EMBL/GenBank/DDBJ whole genome shotgun (WGS) entry which is preliminary data.</text>
</comment>
<dbReference type="RefSeq" id="WP_130433164.1">
    <property type="nucleotide sequence ID" value="NZ_SGXF01000001.1"/>
</dbReference>